<accession>A0ABV8TK06</accession>
<comment type="caution">
    <text evidence="1">The sequence shown here is derived from an EMBL/GenBank/DDBJ whole genome shotgun (WGS) entry which is preliminary data.</text>
</comment>
<dbReference type="EMBL" id="JBHSDP010000024">
    <property type="protein sequence ID" value="MFC4330716.1"/>
    <property type="molecule type" value="Genomic_DNA"/>
</dbReference>
<organism evidence="1 2">
    <name type="scientific">Streptomyces andamanensis</name>
    <dbReference type="NCBI Taxonomy" id="1565035"/>
    <lineage>
        <taxon>Bacteria</taxon>
        <taxon>Bacillati</taxon>
        <taxon>Actinomycetota</taxon>
        <taxon>Actinomycetes</taxon>
        <taxon>Kitasatosporales</taxon>
        <taxon>Streptomycetaceae</taxon>
        <taxon>Streptomyces</taxon>
    </lineage>
</organism>
<sequence>MVFRLLPGTGLVLPGSAGVLRFGMSERAAQWAASTLADIRVGGWMCGVCWTFFFVHRDVMVTAYACAACDGQDLGHLVVERTERVPEQAAAVPVAFGDLDLFGYPVHELAEVLEPADRELLLAAGTNPRSTHYVPGVRLDACEGERR</sequence>
<reference evidence="2" key="1">
    <citation type="journal article" date="2019" name="Int. J. Syst. Evol. Microbiol.">
        <title>The Global Catalogue of Microorganisms (GCM) 10K type strain sequencing project: providing services to taxonomists for standard genome sequencing and annotation.</title>
        <authorList>
            <consortium name="The Broad Institute Genomics Platform"/>
            <consortium name="The Broad Institute Genome Sequencing Center for Infectious Disease"/>
            <person name="Wu L."/>
            <person name="Ma J."/>
        </authorList>
    </citation>
    <scope>NUCLEOTIDE SEQUENCE [LARGE SCALE GENOMIC DNA]</scope>
    <source>
        <strain evidence="2">PCU 347</strain>
    </source>
</reference>
<dbReference type="RefSeq" id="WP_381741727.1">
    <property type="nucleotide sequence ID" value="NZ_JBHSDP010000024.1"/>
</dbReference>
<name>A0ABV8TK06_9ACTN</name>
<evidence type="ECO:0000313" key="1">
    <source>
        <dbReference type="EMBL" id="MFC4330716.1"/>
    </source>
</evidence>
<gene>
    <name evidence="1" type="ORF">ACFPC0_23615</name>
</gene>
<evidence type="ECO:0000313" key="2">
    <source>
        <dbReference type="Proteomes" id="UP001595824"/>
    </source>
</evidence>
<proteinExistence type="predicted"/>
<protein>
    <submittedName>
        <fullName evidence="1">Uncharacterized protein</fullName>
    </submittedName>
</protein>
<dbReference type="Proteomes" id="UP001595824">
    <property type="component" value="Unassembled WGS sequence"/>
</dbReference>
<keyword evidence="2" id="KW-1185">Reference proteome</keyword>